<evidence type="ECO:0000256" key="1">
    <source>
        <dbReference type="SAM" id="SignalP"/>
    </source>
</evidence>
<dbReference type="Gene3D" id="2.60.40.1190">
    <property type="match status" value="1"/>
</dbReference>
<name>A0A2A5C8J1_9GAMM</name>
<evidence type="ECO:0000313" key="4">
    <source>
        <dbReference type="EMBL" id="PCJ39791.1"/>
    </source>
</evidence>
<evidence type="ECO:0000259" key="2">
    <source>
        <dbReference type="Pfam" id="PF06452"/>
    </source>
</evidence>
<dbReference type="AlphaFoldDB" id="A0A2A5C8J1"/>
<dbReference type="Pfam" id="PF19313">
    <property type="entry name" value="DUF5916"/>
    <property type="match status" value="1"/>
</dbReference>
<feature type="signal peptide" evidence="1">
    <location>
        <begin position="1"/>
        <end position="24"/>
    </location>
</feature>
<accession>A0A2A5C8J1</accession>
<evidence type="ECO:0000259" key="3">
    <source>
        <dbReference type="Pfam" id="PF19313"/>
    </source>
</evidence>
<dbReference type="GO" id="GO:0030246">
    <property type="term" value="F:carbohydrate binding"/>
    <property type="evidence" value="ECO:0007669"/>
    <property type="project" value="InterPro"/>
</dbReference>
<sequence length="729" mass="81993">MSTYHLQRLTLLFLMLIFAQGVQAQVVNTGSNSFQIPHIERAPQIDGILSPGEWGGAYELDDLHESSPIEFSAPDERTVFWFMYTDDALYVSAYVYDNPEDLTATVMRNETSLRFEDKVAVILDPFNNKRSGYVFQTNPNGVRHEAIYTSPTSFNFDWATIWNVTSQIVEDGWTMEMEIPFKSITFDPQNPTWGVNVYRDKMATQTTDSWISYNGRQNPSVAGEMTGFANLNQGLGLDIIPTLSADYRTDHIAGSNDSDMKPSFDLTYKVTPALNLTLTWNTDFAATEVDDIQLDVGRFSTRFSEKRSFFLTDMDIFQFGTGGGFFGNDGLLPLNTRTIGLDNTGAPVDITGGAKLSGRLGGYDIGTLIIRQEESGGVDATDIYVARVKHGLLAQSELGAFLTYGDPTSNDTSSTLGADFTYRNSRLPNNRNIRATLWGLQTDNPGLDSNDRAWHADVDFPSNDSWYANAKIEEIQANFDPRLGFSNRSGVRQYNGEIGNNWIFRDRGRLQKISSSVEVTQYNYLDNGDVQSRNLDLELFSLESVAGDQLSMTIKREKQVLRPGERAPLSRLGVIIPAGEYNYTRYEPSLEFSQSRPLSLELSGGFGDYYTGTSWDVSSTVGWRPSKYLSFNLSYEYSQFDMPDLNADTRVIEFENVITFSPGLSIVNLIQYENVSNTLGFNARLRWNLQSGQDIWFVLSHGMNDLDEDGHFSDVQTSATFKIRYTMRY</sequence>
<feature type="chain" id="PRO_5012720711" evidence="1">
    <location>
        <begin position="25"/>
        <end position="729"/>
    </location>
</feature>
<dbReference type="GO" id="GO:0004553">
    <property type="term" value="F:hydrolase activity, hydrolyzing O-glycosyl compounds"/>
    <property type="evidence" value="ECO:0007669"/>
    <property type="project" value="InterPro"/>
</dbReference>
<dbReference type="CDD" id="cd09618">
    <property type="entry name" value="CBM9_like_2"/>
    <property type="match status" value="1"/>
</dbReference>
<feature type="domain" description="Carbohydrate-binding" evidence="2">
    <location>
        <begin position="45"/>
        <end position="224"/>
    </location>
</feature>
<keyword evidence="1" id="KW-0732">Signal</keyword>
<dbReference type="GO" id="GO:0016052">
    <property type="term" value="P:carbohydrate catabolic process"/>
    <property type="evidence" value="ECO:0007669"/>
    <property type="project" value="InterPro"/>
</dbReference>
<feature type="domain" description="DUF5916" evidence="3">
    <location>
        <begin position="237"/>
        <end position="320"/>
    </location>
</feature>
<dbReference type="EMBL" id="NVWI01000012">
    <property type="protein sequence ID" value="PCJ39791.1"/>
    <property type="molecule type" value="Genomic_DNA"/>
</dbReference>
<gene>
    <name evidence="4" type="ORF">COA71_12960</name>
</gene>
<evidence type="ECO:0000313" key="5">
    <source>
        <dbReference type="Proteomes" id="UP000228987"/>
    </source>
</evidence>
<comment type="caution">
    <text evidence="4">The sequence shown here is derived from an EMBL/GenBank/DDBJ whole genome shotgun (WGS) entry which is preliminary data.</text>
</comment>
<dbReference type="InterPro" id="IPR010502">
    <property type="entry name" value="Carb-bd_dom_fam9"/>
</dbReference>
<proteinExistence type="predicted"/>
<protein>
    <submittedName>
        <fullName evidence="4">Uncharacterized protein</fullName>
    </submittedName>
</protein>
<dbReference type="InterPro" id="IPR045670">
    <property type="entry name" value="DUF5916"/>
</dbReference>
<dbReference type="Pfam" id="PF06452">
    <property type="entry name" value="CBM9_1"/>
    <property type="match status" value="1"/>
</dbReference>
<dbReference type="SUPFAM" id="SSF49344">
    <property type="entry name" value="CBD9-like"/>
    <property type="match status" value="1"/>
</dbReference>
<reference evidence="5" key="1">
    <citation type="submission" date="2017-08" db="EMBL/GenBank/DDBJ databases">
        <title>A dynamic microbial community with high functional redundancy inhabits the cold, oxic subseafloor aquifer.</title>
        <authorList>
            <person name="Tully B.J."/>
            <person name="Wheat C.G."/>
            <person name="Glazer B.T."/>
            <person name="Huber J.A."/>
        </authorList>
    </citation>
    <scope>NUCLEOTIDE SEQUENCE [LARGE SCALE GENOMIC DNA]</scope>
</reference>
<organism evidence="4 5">
    <name type="scientific">SAR86 cluster bacterium</name>
    <dbReference type="NCBI Taxonomy" id="2030880"/>
    <lineage>
        <taxon>Bacteria</taxon>
        <taxon>Pseudomonadati</taxon>
        <taxon>Pseudomonadota</taxon>
        <taxon>Gammaproteobacteria</taxon>
        <taxon>SAR86 cluster</taxon>
    </lineage>
</organism>
<dbReference type="Proteomes" id="UP000228987">
    <property type="component" value="Unassembled WGS sequence"/>
</dbReference>